<keyword evidence="1" id="KW-1133">Transmembrane helix</keyword>
<name>A0ABT7FHQ6_9RHOB</name>
<dbReference type="EMBL" id="JASNJE010000021">
    <property type="protein sequence ID" value="MDK3074580.1"/>
    <property type="molecule type" value="Genomic_DNA"/>
</dbReference>
<sequence length="67" mass="7243">MADGVTWLDQTVLIPSVMPPALSLGAKVATGAALYALSHLLLWGLAGRPRGFEHFLLSWLFPALRRA</sequence>
<organism evidence="2 3">
    <name type="scientific">Sedimentitalea xiamensis</name>
    <dbReference type="NCBI Taxonomy" id="3050037"/>
    <lineage>
        <taxon>Bacteria</taxon>
        <taxon>Pseudomonadati</taxon>
        <taxon>Pseudomonadota</taxon>
        <taxon>Alphaproteobacteria</taxon>
        <taxon>Rhodobacterales</taxon>
        <taxon>Paracoccaceae</taxon>
        <taxon>Sedimentitalea</taxon>
    </lineage>
</organism>
<evidence type="ECO:0000313" key="2">
    <source>
        <dbReference type="EMBL" id="MDK3074580.1"/>
    </source>
</evidence>
<keyword evidence="1" id="KW-0812">Transmembrane</keyword>
<accession>A0ABT7FHQ6</accession>
<evidence type="ECO:0000313" key="3">
    <source>
        <dbReference type="Proteomes" id="UP001227126"/>
    </source>
</evidence>
<proteinExistence type="predicted"/>
<protein>
    <submittedName>
        <fullName evidence="2">Uncharacterized protein</fullName>
    </submittedName>
</protein>
<evidence type="ECO:0000256" key="1">
    <source>
        <dbReference type="SAM" id="Phobius"/>
    </source>
</evidence>
<dbReference type="RefSeq" id="WP_284486516.1">
    <property type="nucleotide sequence ID" value="NZ_JASNJE010000021.1"/>
</dbReference>
<keyword evidence="1" id="KW-0472">Membrane</keyword>
<keyword evidence="3" id="KW-1185">Reference proteome</keyword>
<reference evidence="2 3" key="1">
    <citation type="submission" date="2023-05" db="EMBL/GenBank/DDBJ databases">
        <title>Sedimentitalea sp. nov. JM2-8.</title>
        <authorList>
            <person name="Huang J."/>
        </authorList>
    </citation>
    <scope>NUCLEOTIDE SEQUENCE [LARGE SCALE GENOMIC DNA]</scope>
    <source>
        <strain evidence="2 3">JM2-8</strain>
    </source>
</reference>
<gene>
    <name evidence="2" type="ORF">QO034_15910</name>
</gene>
<dbReference type="Proteomes" id="UP001227126">
    <property type="component" value="Unassembled WGS sequence"/>
</dbReference>
<feature type="transmembrane region" description="Helical" evidence="1">
    <location>
        <begin position="28"/>
        <end position="46"/>
    </location>
</feature>
<comment type="caution">
    <text evidence="2">The sequence shown here is derived from an EMBL/GenBank/DDBJ whole genome shotgun (WGS) entry which is preliminary data.</text>
</comment>